<feature type="disulfide bond" description="Redox-active" evidence="9">
    <location>
        <begin position="41"/>
        <end position="46"/>
    </location>
</feature>
<keyword evidence="8" id="KW-0520">NAD</keyword>
<evidence type="ECO:0000256" key="7">
    <source>
        <dbReference type="PIRSR" id="PIRSR000350-2"/>
    </source>
</evidence>
<accession>A0A3E1RAS5</accession>
<reference evidence="13 14" key="1">
    <citation type="submission" date="2018-05" db="EMBL/GenBank/DDBJ databases">
        <title>Rhodoferax soyangensis sp.nov., isolated from an oligotrophic freshwater lake.</title>
        <authorList>
            <person name="Park M."/>
        </authorList>
    </citation>
    <scope>NUCLEOTIDE SEQUENCE [LARGE SCALE GENOMIC DNA]</scope>
    <source>
        <strain evidence="13 14">IMCC26218</strain>
    </source>
</reference>
<feature type="binding site" evidence="8">
    <location>
        <position position="50"/>
    </location>
    <ligand>
        <name>FAD</name>
        <dbReference type="ChEBI" id="CHEBI:57692"/>
    </ligand>
</feature>
<proteinExistence type="inferred from homology"/>
<comment type="cofactor">
    <cofactor evidence="8">
        <name>FAD</name>
        <dbReference type="ChEBI" id="CHEBI:57692"/>
    </cofactor>
    <text evidence="8">Binds 1 FAD per subunit.</text>
</comment>
<keyword evidence="2 10" id="KW-0285">Flavoprotein</keyword>
<feature type="domain" description="Pyridine nucleotide-disulphide oxidoreductase dimerisation" evidence="11">
    <location>
        <begin position="337"/>
        <end position="445"/>
    </location>
</feature>
<dbReference type="GO" id="GO:0006749">
    <property type="term" value="P:glutathione metabolic process"/>
    <property type="evidence" value="ECO:0007669"/>
    <property type="project" value="TreeGrafter"/>
</dbReference>
<evidence type="ECO:0000256" key="9">
    <source>
        <dbReference type="PIRSR" id="PIRSR000350-4"/>
    </source>
</evidence>
<dbReference type="Pfam" id="PF02852">
    <property type="entry name" value="Pyr_redox_dim"/>
    <property type="match status" value="1"/>
</dbReference>
<evidence type="ECO:0000256" key="10">
    <source>
        <dbReference type="RuleBase" id="RU003691"/>
    </source>
</evidence>
<evidence type="ECO:0000256" key="5">
    <source>
        <dbReference type="ARBA" id="ARBA00023157"/>
    </source>
</evidence>
<comment type="caution">
    <text evidence="13">The sequence shown here is derived from an EMBL/GenBank/DDBJ whole genome shotgun (WGS) entry which is preliminary data.</text>
</comment>
<organism evidence="13 14">
    <name type="scientific">Rhodoferax lacus</name>
    <dbReference type="NCBI Taxonomy" id="2184758"/>
    <lineage>
        <taxon>Bacteria</taxon>
        <taxon>Pseudomonadati</taxon>
        <taxon>Pseudomonadota</taxon>
        <taxon>Betaproteobacteria</taxon>
        <taxon>Burkholderiales</taxon>
        <taxon>Comamonadaceae</taxon>
        <taxon>Rhodoferax</taxon>
    </lineage>
</organism>
<dbReference type="GO" id="GO:0005829">
    <property type="term" value="C:cytosol"/>
    <property type="evidence" value="ECO:0007669"/>
    <property type="project" value="TreeGrafter"/>
</dbReference>
<dbReference type="AlphaFoldDB" id="A0A3E1RAS5"/>
<dbReference type="SUPFAM" id="SSF51905">
    <property type="entry name" value="FAD/NAD(P)-binding domain"/>
    <property type="match status" value="1"/>
</dbReference>
<dbReference type="PRINTS" id="PR00411">
    <property type="entry name" value="PNDRDTASEI"/>
</dbReference>
<evidence type="ECO:0000256" key="6">
    <source>
        <dbReference type="ARBA" id="ARBA00023284"/>
    </source>
</evidence>
<dbReference type="GO" id="GO:0050660">
    <property type="term" value="F:flavin adenine dinucleotide binding"/>
    <property type="evidence" value="ECO:0007669"/>
    <property type="project" value="InterPro"/>
</dbReference>
<dbReference type="PROSITE" id="PS00076">
    <property type="entry name" value="PYRIDINE_REDOX_1"/>
    <property type="match status" value="1"/>
</dbReference>
<dbReference type="RefSeq" id="WP_117177687.1">
    <property type="nucleotide sequence ID" value="NZ_QFZK01000007.1"/>
</dbReference>
<dbReference type="InterPro" id="IPR036188">
    <property type="entry name" value="FAD/NAD-bd_sf"/>
</dbReference>
<feature type="binding site" evidence="8">
    <location>
        <position position="261"/>
    </location>
    <ligand>
        <name>NAD(+)</name>
        <dbReference type="ChEBI" id="CHEBI:57540"/>
    </ligand>
</feature>
<dbReference type="GO" id="GO:0004362">
    <property type="term" value="F:glutathione-disulfide reductase (NADPH) activity"/>
    <property type="evidence" value="ECO:0007669"/>
    <property type="project" value="TreeGrafter"/>
</dbReference>
<dbReference type="InterPro" id="IPR016156">
    <property type="entry name" value="FAD/NAD-linked_Rdtase_dimer_sf"/>
</dbReference>
<dbReference type="InterPro" id="IPR046952">
    <property type="entry name" value="GSHR/TRXR-like"/>
</dbReference>
<dbReference type="SUPFAM" id="SSF55424">
    <property type="entry name" value="FAD/NAD-linked reductases, dimerisation (C-terminal) domain"/>
    <property type="match status" value="1"/>
</dbReference>
<dbReference type="EMBL" id="QFZK01000007">
    <property type="protein sequence ID" value="RFO96469.1"/>
    <property type="molecule type" value="Genomic_DNA"/>
</dbReference>
<comment type="similarity">
    <text evidence="1 10">Belongs to the class-I pyridine nucleotide-disulfide oxidoreductase family.</text>
</comment>
<dbReference type="GO" id="GO:0045454">
    <property type="term" value="P:cell redox homeostasis"/>
    <property type="evidence" value="ECO:0007669"/>
    <property type="project" value="InterPro"/>
</dbReference>
<dbReference type="Gene3D" id="3.30.390.30">
    <property type="match status" value="1"/>
</dbReference>
<dbReference type="OrthoDB" id="178496at2"/>
<keyword evidence="5" id="KW-1015">Disulfide bond</keyword>
<evidence type="ECO:0000259" key="12">
    <source>
        <dbReference type="Pfam" id="PF07992"/>
    </source>
</evidence>
<keyword evidence="8" id="KW-0547">Nucleotide-binding</keyword>
<dbReference type="InterPro" id="IPR001100">
    <property type="entry name" value="Pyr_nuc-diS_OxRdtase"/>
</dbReference>
<dbReference type="Proteomes" id="UP000260665">
    <property type="component" value="Unassembled WGS sequence"/>
</dbReference>
<evidence type="ECO:0000256" key="3">
    <source>
        <dbReference type="ARBA" id="ARBA00022827"/>
    </source>
</evidence>
<evidence type="ECO:0000313" key="13">
    <source>
        <dbReference type="EMBL" id="RFO96469.1"/>
    </source>
</evidence>
<evidence type="ECO:0000259" key="11">
    <source>
        <dbReference type="Pfam" id="PF02852"/>
    </source>
</evidence>
<keyword evidence="4 10" id="KW-0560">Oxidoreductase</keyword>
<dbReference type="PANTHER" id="PTHR42737">
    <property type="entry name" value="GLUTATHIONE REDUCTASE"/>
    <property type="match status" value="1"/>
</dbReference>
<evidence type="ECO:0000256" key="1">
    <source>
        <dbReference type="ARBA" id="ARBA00007532"/>
    </source>
</evidence>
<evidence type="ECO:0000256" key="4">
    <source>
        <dbReference type="ARBA" id="ARBA00023002"/>
    </source>
</evidence>
<dbReference type="Gene3D" id="3.50.50.60">
    <property type="entry name" value="FAD/NAD(P)-binding domain"/>
    <property type="match status" value="2"/>
</dbReference>
<dbReference type="PANTHER" id="PTHR42737:SF2">
    <property type="entry name" value="GLUTATHIONE REDUCTASE"/>
    <property type="match status" value="1"/>
</dbReference>
<dbReference type="PIRSF" id="PIRSF000350">
    <property type="entry name" value="Mercury_reductase_MerA"/>
    <property type="match status" value="1"/>
</dbReference>
<protein>
    <submittedName>
        <fullName evidence="13">Glutathione-disulfide reductase</fullName>
    </submittedName>
</protein>
<evidence type="ECO:0000256" key="8">
    <source>
        <dbReference type="PIRSR" id="PIRSR000350-3"/>
    </source>
</evidence>
<dbReference type="InterPro" id="IPR023753">
    <property type="entry name" value="FAD/NAD-binding_dom"/>
</dbReference>
<feature type="active site" description="Proton acceptor" evidence="7">
    <location>
        <position position="435"/>
    </location>
</feature>
<dbReference type="InterPro" id="IPR012999">
    <property type="entry name" value="Pyr_OxRdtase_I_AS"/>
</dbReference>
<keyword evidence="14" id="KW-1185">Reference proteome</keyword>
<dbReference type="Pfam" id="PF07992">
    <property type="entry name" value="Pyr_redox_2"/>
    <property type="match status" value="1"/>
</dbReference>
<dbReference type="PRINTS" id="PR00368">
    <property type="entry name" value="FADPNR"/>
</dbReference>
<name>A0A3E1RAS5_9BURK</name>
<gene>
    <name evidence="13" type="ORF">DIC66_12545</name>
</gene>
<dbReference type="NCBIfam" id="NF004776">
    <property type="entry name" value="PRK06116.1"/>
    <property type="match status" value="1"/>
</dbReference>
<evidence type="ECO:0000313" key="14">
    <source>
        <dbReference type="Proteomes" id="UP000260665"/>
    </source>
</evidence>
<keyword evidence="6 10" id="KW-0676">Redox-active center</keyword>
<evidence type="ECO:0000256" key="2">
    <source>
        <dbReference type="ARBA" id="ARBA00022630"/>
    </source>
</evidence>
<dbReference type="GO" id="GO:0034599">
    <property type="term" value="P:cellular response to oxidative stress"/>
    <property type="evidence" value="ECO:0007669"/>
    <property type="project" value="TreeGrafter"/>
</dbReference>
<feature type="binding site" evidence="8">
    <location>
        <begin position="174"/>
        <end position="181"/>
    </location>
    <ligand>
        <name>NAD(+)</name>
        <dbReference type="ChEBI" id="CHEBI:57540"/>
    </ligand>
</feature>
<keyword evidence="3 8" id="KW-0274">FAD</keyword>
<sequence>METFDLVVIGGGSGGVRAARIAAGHGARVALVEEYRMGGTCVIRGCVPKKLMVYASRCAQEFEEARGFGWTLGEARFDWPSLKANRDREVARLEAVYRSNLQAAGVTLLEGRATVHAPHTVRLADARLLRGETILVATGARPEAGPDIPGAELAIDSNGFFELEQLPRRVVVQGAGYIALELACVLRLLGAEVSVVLRGTQILRGFDDELRTHLATELAATGLQFLYGRQVSAIARHARGLQVTLDDGQTLDADCVLRAVGRAPNSAELGLEAAGVLLDARGAVQVDAQSRSSVDHIYAVGDVTNRVNLTPMAIREGHAFADTVFGQQPRLIDYRLIPSAVFTTPEAGVVGLTEAQALQQHPHLDVYRTTFKPMKAALSGHNGRIFMKLLVDRDTDRVLGFHMVGPDSGEITQLVGVTLQLGATKAAFDATLAVHPTAAEELVTLRAPALRHNL</sequence>
<dbReference type="InterPro" id="IPR004099">
    <property type="entry name" value="Pyr_nucl-diS_OxRdtase_dimer"/>
</dbReference>
<feature type="domain" description="FAD/NAD(P)-binding" evidence="12">
    <location>
        <begin position="4"/>
        <end position="317"/>
    </location>
</feature>
<feature type="binding site" evidence="8">
    <location>
        <position position="302"/>
    </location>
    <ligand>
        <name>FAD</name>
        <dbReference type="ChEBI" id="CHEBI:57692"/>
    </ligand>
</feature>